<comment type="caution">
    <text evidence="1">The sequence shown here is derived from an EMBL/GenBank/DDBJ whole genome shotgun (WGS) entry which is preliminary data.</text>
</comment>
<protein>
    <recommendedName>
        <fullName evidence="3">Transmembrane protein</fullName>
    </recommendedName>
</protein>
<evidence type="ECO:0008006" key="3">
    <source>
        <dbReference type="Google" id="ProtNLM"/>
    </source>
</evidence>
<keyword evidence="2" id="KW-1185">Reference proteome</keyword>
<gene>
    <name evidence="1" type="ORF">OUZ56_016304</name>
</gene>
<evidence type="ECO:0000313" key="2">
    <source>
        <dbReference type="Proteomes" id="UP001234178"/>
    </source>
</evidence>
<accession>A0ABR0AQ86</accession>
<dbReference type="Proteomes" id="UP001234178">
    <property type="component" value="Unassembled WGS sequence"/>
</dbReference>
<dbReference type="EMBL" id="JAOYFB010000038">
    <property type="protein sequence ID" value="KAK4027293.1"/>
    <property type="molecule type" value="Genomic_DNA"/>
</dbReference>
<name>A0ABR0AQ86_9CRUS</name>
<sequence>MNNPRSLVIECPKQRDSRDSSRTEQPLVGILEILYGCSIQTDEWISQASRRHSLSSARKGNDFLPHLKATVMSRKPTNLSLQALLEASLRRIGSSFVSAANDWEREKRASRHHTYPFELWGMGAAFFMSSVAVFSIQWCRGRRGDANIADLREHLRTVEEFIEEEAKKRRARRWSTMMPH</sequence>
<reference evidence="1 2" key="1">
    <citation type="journal article" date="2023" name="Nucleic Acids Res.">
        <title>The hologenome of Daphnia magna reveals possible DNA methylation and microbiome-mediated evolution of the host genome.</title>
        <authorList>
            <person name="Chaturvedi A."/>
            <person name="Li X."/>
            <person name="Dhandapani V."/>
            <person name="Marshall H."/>
            <person name="Kissane S."/>
            <person name="Cuenca-Cambronero M."/>
            <person name="Asole G."/>
            <person name="Calvet F."/>
            <person name="Ruiz-Romero M."/>
            <person name="Marangio P."/>
            <person name="Guigo R."/>
            <person name="Rago D."/>
            <person name="Mirbahai L."/>
            <person name="Eastwood N."/>
            <person name="Colbourne J.K."/>
            <person name="Zhou J."/>
            <person name="Mallon E."/>
            <person name="Orsini L."/>
        </authorList>
    </citation>
    <scope>NUCLEOTIDE SEQUENCE [LARGE SCALE GENOMIC DNA]</scope>
    <source>
        <strain evidence="1">LRV0_1</strain>
    </source>
</reference>
<evidence type="ECO:0000313" key="1">
    <source>
        <dbReference type="EMBL" id="KAK4027293.1"/>
    </source>
</evidence>
<proteinExistence type="predicted"/>
<organism evidence="1 2">
    <name type="scientific">Daphnia magna</name>
    <dbReference type="NCBI Taxonomy" id="35525"/>
    <lineage>
        <taxon>Eukaryota</taxon>
        <taxon>Metazoa</taxon>
        <taxon>Ecdysozoa</taxon>
        <taxon>Arthropoda</taxon>
        <taxon>Crustacea</taxon>
        <taxon>Branchiopoda</taxon>
        <taxon>Diplostraca</taxon>
        <taxon>Cladocera</taxon>
        <taxon>Anomopoda</taxon>
        <taxon>Daphniidae</taxon>
        <taxon>Daphnia</taxon>
    </lineage>
</organism>